<proteinExistence type="predicted"/>
<dbReference type="Proteomes" id="UP000789706">
    <property type="component" value="Unassembled WGS sequence"/>
</dbReference>
<gene>
    <name evidence="1" type="ORF">DEBURN_LOCUS8106</name>
</gene>
<reference evidence="1" key="1">
    <citation type="submission" date="2021-06" db="EMBL/GenBank/DDBJ databases">
        <authorList>
            <person name="Kallberg Y."/>
            <person name="Tangrot J."/>
            <person name="Rosling A."/>
        </authorList>
    </citation>
    <scope>NUCLEOTIDE SEQUENCE</scope>
    <source>
        <strain evidence="1">AZ414A</strain>
    </source>
</reference>
<organism evidence="1 2">
    <name type="scientific">Diversispora eburnea</name>
    <dbReference type="NCBI Taxonomy" id="1213867"/>
    <lineage>
        <taxon>Eukaryota</taxon>
        <taxon>Fungi</taxon>
        <taxon>Fungi incertae sedis</taxon>
        <taxon>Mucoromycota</taxon>
        <taxon>Glomeromycotina</taxon>
        <taxon>Glomeromycetes</taxon>
        <taxon>Diversisporales</taxon>
        <taxon>Diversisporaceae</taxon>
        <taxon>Diversispora</taxon>
    </lineage>
</organism>
<evidence type="ECO:0000313" key="1">
    <source>
        <dbReference type="EMBL" id="CAG8571514.1"/>
    </source>
</evidence>
<dbReference type="EMBL" id="CAJVPK010001112">
    <property type="protein sequence ID" value="CAG8571514.1"/>
    <property type="molecule type" value="Genomic_DNA"/>
</dbReference>
<keyword evidence="2" id="KW-1185">Reference proteome</keyword>
<name>A0A9N9FZM3_9GLOM</name>
<dbReference type="AlphaFoldDB" id="A0A9N9FZM3"/>
<evidence type="ECO:0000313" key="2">
    <source>
        <dbReference type="Proteomes" id="UP000789706"/>
    </source>
</evidence>
<comment type="caution">
    <text evidence="1">The sequence shown here is derived from an EMBL/GenBank/DDBJ whole genome shotgun (WGS) entry which is preliminary data.</text>
</comment>
<accession>A0A9N9FZM3</accession>
<feature type="non-terminal residue" evidence="1">
    <location>
        <position position="82"/>
    </location>
</feature>
<protein>
    <submittedName>
        <fullName evidence="1">3852_t:CDS:1</fullName>
    </submittedName>
</protein>
<sequence length="82" mass="9599">NSFYSKKYRHEGPSSAMDLDFIEPITAKYFVKQKITKKSKSSNTANVDDQLSMQEKSYNLENEFKTRFDELKTILNNLNNPK</sequence>